<comment type="subcellular location">
    <subcellularLocation>
        <location evidence="2 12">Bacterial flagellum basal body</location>
    </subcellularLocation>
    <subcellularLocation>
        <location evidence="3">Cell membrane</location>
        <topology evidence="3">Multi-pass membrane protein</topology>
    </subcellularLocation>
</comment>
<dbReference type="EMBL" id="UGYO01000001">
    <property type="protein sequence ID" value="SUI60528.1"/>
    <property type="molecule type" value="Genomic_DNA"/>
</dbReference>
<keyword evidence="17" id="KW-0282">Flagellum</keyword>
<keyword evidence="6" id="KW-1003">Cell membrane</keyword>
<feature type="domain" description="Flagellar M-ring N-terminal" evidence="15">
    <location>
        <begin position="55"/>
        <end position="229"/>
    </location>
</feature>
<dbReference type="PANTHER" id="PTHR30046">
    <property type="entry name" value="FLAGELLAR M-RING PROTEIN"/>
    <property type="match status" value="1"/>
</dbReference>
<evidence type="ECO:0000256" key="13">
    <source>
        <dbReference type="SAM" id="MobiDB-lite"/>
    </source>
</evidence>
<keyword evidence="17" id="KW-0969">Cilium</keyword>
<keyword evidence="18" id="KW-1185">Reference proteome</keyword>
<evidence type="ECO:0000256" key="6">
    <source>
        <dbReference type="ARBA" id="ARBA00022475"/>
    </source>
</evidence>
<feature type="domain" description="Flagellar M-ring C-terminal" evidence="16">
    <location>
        <begin position="264"/>
        <end position="417"/>
    </location>
</feature>
<dbReference type="GO" id="GO:0009431">
    <property type="term" value="C:bacterial-type flagellum basal body, MS ring"/>
    <property type="evidence" value="ECO:0007669"/>
    <property type="project" value="InterPro"/>
</dbReference>
<evidence type="ECO:0000256" key="5">
    <source>
        <dbReference type="ARBA" id="ARBA00017949"/>
    </source>
</evidence>
<evidence type="ECO:0000256" key="1">
    <source>
        <dbReference type="ARBA" id="ARBA00003820"/>
    </source>
</evidence>
<dbReference type="InterPro" id="IPR045851">
    <property type="entry name" value="AMP-bd_C_sf"/>
</dbReference>
<keyword evidence="17" id="KW-0966">Cell projection</keyword>
<dbReference type="Gene3D" id="3.30.300.30">
    <property type="match status" value="1"/>
</dbReference>
<dbReference type="RefSeq" id="WP_115389491.1">
    <property type="nucleotide sequence ID" value="NZ_AP024609.1"/>
</dbReference>
<evidence type="ECO:0000256" key="2">
    <source>
        <dbReference type="ARBA" id="ARBA00004117"/>
    </source>
</evidence>
<dbReference type="KEGG" id="salg:BS332_07935"/>
<evidence type="ECO:0000313" key="18">
    <source>
        <dbReference type="Proteomes" id="UP000254069"/>
    </source>
</evidence>
<evidence type="ECO:0000259" key="16">
    <source>
        <dbReference type="Pfam" id="PF08345"/>
    </source>
</evidence>
<keyword evidence="7 14" id="KW-0812">Transmembrane</keyword>
<feature type="compositionally biased region" description="Polar residues" evidence="13">
    <location>
        <begin position="298"/>
        <end position="312"/>
    </location>
</feature>
<dbReference type="InterPro" id="IPR043427">
    <property type="entry name" value="YscJ/FliF"/>
</dbReference>
<dbReference type="GO" id="GO:0003774">
    <property type="term" value="F:cytoskeletal motor activity"/>
    <property type="evidence" value="ECO:0007669"/>
    <property type="project" value="InterPro"/>
</dbReference>
<evidence type="ECO:0000256" key="11">
    <source>
        <dbReference type="ARBA" id="ARBA00025936"/>
    </source>
</evidence>
<evidence type="ECO:0000313" key="17">
    <source>
        <dbReference type="EMBL" id="SUI60528.1"/>
    </source>
</evidence>
<feature type="region of interest" description="Disordered" evidence="13">
    <location>
        <begin position="291"/>
        <end position="349"/>
    </location>
</feature>
<keyword evidence="8 14" id="KW-1133">Transmembrane helix</keyword>
<gene>
    <name evidence="17" type="primary">fliF_2</name>
    <name evidence="17" type="ORF">NCTC10738_01549</name>
</gene>
<dbReference type="Pfam" id="PF08345">
    <property type="entry name" value="YscJ_FliF_C"/>
    <property type="match status" value="1"/>
</dbReference>
<dbReference type="Proteomes" id="UP000254069">
    <property type="component" value="Unassembled WGS sequence"/>
</dbReference>
<protein>
    <recommendedName>
        <fullName evidence="5 12">Flagellar M-ring protein</fullName>
    </recommendedName>
</protein>
<evidence type="ECO:0000256" key="10">
    <source>
        <dbReference type="ARBA" id="ARBA00023143"/>
    </source>
</evidence>
<dbReference type="InterPro" id="IPR013556">
    <property type="entry name" value="Flag_M-ring_C"/>
</dbReference>
<comment type="function">
    <text evidence="1 12">The M ring may be actively involved in energy transduction.</text>
</comment>
<dbReference type="PRINTS" id="PR01009">
    <property type="entry name" value="FLGMRINGFLIF"/>
</dbReference>
<evidence type="ECO:0000256" key="9">
    <source>
        <dbReference type="ARBA" id="ARBA00023136"/>
    </source>
</evidence>
<sequence length="555" mass="60803">MSTSLALPAKPSAAGQKPMLEAIKGKLSHVNQMLLLAILASAVACVLVLFLWSGSQGYRPLYGLKEKVDSSQIIEVLEGEGIDYRLEANSGQILVAENKLSSARLLLAAKGVQAQLPEGLENLAKAPIGTSQFMEHARYLHGLEGELARTIMALEAVRYARVHLAIPKRTLFIRAEPEKPTASVLLELYSGARLDESQVSAIANLVSGSITGMTPAQVQIVDQAGNYLNADMASGQDISQSRSKQLKYTHELENNLIARAESMLNPILGRDNYQVQLVARVNFNQIEETRESVDPNPVMTQETLNKDQTNGNLALGIPGALSNKPVSGKKGKKEDNQESSLRQQETRSYEVGRSVRHTKFQQMQLEGLSVAILLNQQAAGKEGWQPQQLQQISEMVKDAIGFSEARGDQININSFDFVVPEKPVIEALPWWQNEHLREYLKYGIGTLLALLLILFVLRPLVQHLTRGDSGSRHSGNKAGDKAAEMALEAEPLTQAIEPPQLALQAEDSKALPQSNLPPPGSPLTVKMQHLGLLATEEPARVAEVISHWMKDKNRD</sequence>
<comment type="subunit">
    <text evidence="11">The basal body constitutes a major portion of the flagellar organelle and consists of four rings (L,P,S, and M) mounted on a central rod. The M ring is integral to the inner membrane of the cell and may be connected to the flagellar rod via the S ring. The S (supramembrane ring) lies just distal to the M ring. The L and P rings lie in the outer membrane and the periplasmic space, respectively.</text>
</comment>
<name>A0A379ZGC7_9GAMM</name>
<comment type="similarity">
    <text evidence="4 12">Belongs to the FliF family.</text>
</comment>
<dbReference type="GO" id="GO:0005886">
    <property type="term" value="C:plasma membrane"/>
    <property type="evidence" value="ECO:0007669"/>
    <property type="project" value="UniProtKB-SubCell"/>
</dbReference>
<evidence type="ECO:0000256" key="4">
    <source>
        <dbReference type="ARBA" id="ARBA00007971"/>
    </source>
</evidence>
<accession>A0A379ZGC7</accession>
<evidence type="ECO:0000256" key="8">
    <source>
        <dbReference type="ARBA" id="ARBA00022989"/>
    </source>
</evidence>
<evidence type="ECO:0000256" key="3">
    <source>
        <dbReference type="ARBA" id="ARBA00004651"/>
    </source>
</evidence>
<dbReference type="PIRSF" id="PIRSF004862">
    <property type="entry name" value="FliF"/>
    <property type="match status" value="1"/>
</dbReference>
<evidence type="ECO:0000259" key="15">
    <source>
        <dbReference type="Pfam" id="PF01514"/>
    </source>
</evidence>
<dbReference type="InterPro" id="IPR006182">
    <property type="entry name" value="FliF_N_dom"/>
</dbReference>
<feature type="transmembrane region" description="Helical" evidence="14">
    <location>
        <begin position="33"/>
        <end position="52"/>
    </location>
</feature>
<organism evidence="17 18">
    <name type="scientific">Shewanella algae</name>
    <dbReference type="NCBI Taxonomy" id="38313"/>
    <lineage>
        <taxon>Bacteria</taxon>
        <taxon>Pseudomonadati</taxon>
        <taxon>Pseudomonadota</taxon>
        <taxon>Gammaproteobacteria</taxon>
        <taxon>Alteromonadales</taxon>
        <taxon>Shewanellaceae</taxon>
        <taxon>Shewanella</taxon>
    </lineage>
</organism>
<dbReference type="PANTHER" id="PTHR30046:SF0">
    <property type="entry name" value="FLAGELLAR M-RING PROTEIN"/>
    <property type="match status" value="1"/>
</dbReference>
<dbReference type="NCBIfam" id="TIGR00206">
    <property type="entry name" value="fliF"/>
    <property type="match status" value="1"/>
</dbReference>
<dbReference type="AlphaFoldDB" id="A0A379ZGC7"/>
<evidence type="ECO:0000256" key="14">
    <source>
        <dbReference type="SAM" id="Phobius"/>
    </source>
</evidence>
<evidence type="ECO:0000256" key="12">
    <source>
        <dbReference type="PIRNR" id="PIRNR004862"/>
    </source>
</evidence>
<dbReference type="GO" id="GO:0071973">
    <property type="term" value="P:bacterial-type flagellum-dependent cell motility"/>
    <property type="evidence" value="ECO:0007669"/>
    <property type="project" value="InterPro"/>
</dbReference>
<reference evidence="17 18" key="1">
    <citation type="submission" date="2018-06" db="EMBL/GenBank/DDBJ databases">
        <authorList>
            <consortium name="Pathogen Informatics"/>
            <person name="Doyle S."/>
        </authorList>
    </citation>
    <scope>NUCLEOTIDE SEQUENCE [LARGE SCALE GENOMIC DNA]</scope>
    <source>
        <strain evidence="17 18">NCTC10738</strain>
    </source>
</reference>
<dbReference type="Pfam" id="PF01514">
    <property type="entry name" value="YscJ_FliF"/>
    <property type="match status" value="1"/>
</dbReference>
<dbReference type="InterPro" id="IPR000067">
    <property type="entry name" value="FlgMring_FliF"/>
</dbReference>
<keyword evidence="9 14" id="KW-0472">Membrane</keyword>
<keyword evidence="10 12" id="KW-0975">Bacterial flagellum</keyword>
<proteinExistence type="inferred from homology"/>
<evidence type="ECO:0000256" key="7">
    <source>
        <dbReference type="ARBA" id="ARBA00022692"/>
    </source>
</evidence>